<gene>
    <name evidence="1" type="ORF">SDC9_172733</name>
</gene>
<dbReference type="EMBL" id="VSSQ01074464">
    <property type="protein sequence ID" value="MPN25325.1"/>
    <property type="molecule type" value="Genomic_DNA"/>
</dbReference>
<dbReference type="Pfam" id="PF14114">
    <property type="entry name" value="DUF4286"/>
    <property type="match status" value="1"/>
</dbReference>
<comment type="caution">
    <text evidence="1">The sequence shown here is derived from an EMBL/GenBank/DDBJ whole genome shotgun (WGS) entry which is preliminary data.</text>
</comment>
<sequence length="102" mass="12163">MIIYNTTFSVPEELKNEFLDFIRDEYIPLSTQSNIMKEPRLTRIFSRDEDDDSSYALEFKADTIEALEEWNKIIGRKLYFLTMKKFRQNIQGFATLLQPIDL</sequence>
<reference evidence="1" key="1">
    <citation type="submission" date="2019-08" db="EMBL/GenBank/DDBJ databases">
        <authorList>
            <person name="Kucharzyk K."/>
            <person name="Murdoch R.W."/>
            <person name="Higgins S."/>
            <person name="Loffler F."/>
        </authorList>
    </citation>
    <scope>NUCLEOTIDE SEQUENCE</scope>
</reference>
<organism evidence="1">
    <name type="scientific">bioreactor metagenome</name>
    <dbReference type="NCBI Taxonomy" id="1076179"/>
    <lineage>
        <taxon>unclassified sequences</taxon>
        <taxon>metagenomes</taxon>
        <taxon>ecological metagenomes</taxon>
    </lineage>
</organism>
<dbReference type="AlphaFoldDB" id="A0A645GF59"/>
<proteinExistence type="predicted"/>
<name>A0A645GF59_9ZZZZ</name>
<accession>A0A645GF59</accession>
<evidence type="ECO:0000313" key="1">
    <source>
        <dbReference type="EMBL" id="MPN25325.1"/>
    </source>
</evidence>
<evidence type="ECO:0008006" key="2">
    <source>
        <dbReference type="Google" id="ProtNLM"/>
    </source>
</evidence>
<protein>
    <recommendedName>
        <fullName evidence="2">DUF4286 domain-containing protein</fullName>
    </recommendedName>
</protein>
<dbReference type="InterPro" id="IPR025563">
    <property type="entry name" value="DUF4286"/>
</dbReference>